<dbReference type="RefSeq" id="WP_003528463.1">
    <property type="nucleotide sequence ID" value="NZ_AGVV01000016.1"/>
</dbReference>
<evidence type="ECO:0000313" key="3">
    <source>
        <dbReference type="Proteomes" id="UP000004038"/>
    </source>
</evidence>
<protein>
    <submittedName>
        <fullName evidence="2">Uncharacterized protein</fullName>
    </submittedName>
</protein>
<evidence type="ECO:0000256" key="1">
    <source>
        <dbReference type="SAM" id="MobiDB-lite"/>
    </source>
</evidence>
<name>H0FYD0_RHIML</name>
<reference evidence="2 3" key="1">
    <citation type="journal article" date="2012" name="J. Bacteriol.">
        <title>Draft Genome Sequence of Sinorhizobium meliloti CCNWSX0020, a Nitrogen-Fixing Symbiont with Copper Tolerance Capability Isolated from Lead-Zinc Mine Tailings.</title>
        <authorList>
            <person name="Li Z."/>
            <person name="Ma Z."/>
            <person name="Hao X."/>
            <person name="Wei G."/>
        </authorList>
    </citation>
    <scope>NUCLEOTIDE SEQUENCE [LARGE SCALE GENOMIC DNA]</scope>
    <source>
        <strain evidence="2 3">CCNWSX0020</strain>
    </source>
</reference>
<gene>
    <name evidence="2" type="ORF">SM0020_11040</name>
</gene>
<dbReference type="AlphaFoldDB" id="H0FYD0"/>
<dbReference type="EMBL" id="AGVV01000016">
    <property type="protein sequence ID" value="EHK77984.1"/>
    <property type="molecule type" value="Genomic_DNA"/>
</dbReference>
<organism evidence="2 3">
    <name type="scientific">Sinorhizobium meliloti CCNWSX0020</name>
    <dbReference type="NCBI Taxonomy" id="1107881"/>
    <lineage>
        <taxon>Bacteria</taxon>
        <taxon>Pseudomonadati</taxon>
        <taxon>Pseudomonadota</taxon>
        <taxon>Alphaproteobacteria</taxon>
        <taxon>Hyphomicrobiales</taxon>
        <taxon>Rhizobiaceae</taxon>
        <taxon>Sinorhizobium/Ensifer group</taxon>
        <taxon>Sinorhizobium</taxon>
    </lineage>
</organism>
<sequence length="79" mass="8684">MADALKMKQLIWDCQKDIAAYVPPASGISEHELVKMLIARLDGRQAKEALGDDWKGWWPDDGRGGGGDSPRPQQPLEPA</sequence>
<accession>H0FYD0</accession>
<dbReference type="Proteomes" id="UP000004038">
    <property type="component" value="Unassembled WGS sequence"/>
</dbReference>
<feature type="region of interest" description="Disordered" evidence="1">
    <location>
        <begin position="52"/>
        <end position="79"/>
    </location>
</feature>
<evidence type="ECO:0000313" key="2">
    <source>
        <dbReference type="EMBL" id="EHK77984.1"/>
    </source>
</evidence>
<feature type="compositionally biased region" description="Basic and acidic residues" evidence="1">
    <location>
        <begin position="52"/>
        <end position="63"/>
    </location>
</feature>
<dbReference type="PATRIC" id="fig|1107881.3.peg.2231"/>
<proteinExistence type="predicted"/>